<evidence type="ECO:0000259" key="2">
    <source>
        <dbReference type="Pfam" id="PF03703"/>
    </source>
</evidence>
<feature type="domain" description="YdbS-like PH" evidence="2">
    <location>
        <begin position="93"/>
        <end position="170"/>
    </location>
</feature>
<feature type="transmembrane region" description="Helical" evidence="1">
    <location>
        <begin position="68"/>
        <end position="89"/>
    </location>
</feature>
<dbReference type="RefSeq" id="WP_006009582.1">
    <property type="nucleotide sequence ID" value="NZ_BAEQ01000016.1"/>
</dbReference>
<accession>K6YV13</accession>
<dbReference type="InterPro" id="IPR005182">
    <property type="entry name" value="YdbS-like_PH"/>
</dbReference>
<keyword evidence="1" id="KW-1133">Transmembrane helix</keyword>
<dbReference type="Proteomes" id="UP000006251">
    <property type="component" value="Unassembled WGS sequence"/>
</dbReference>
<dbReference type="PANTHER" id="PTHR34473">
    <property type="entry name" value="UPF0699 TRANSMEMBRANE PROTEIN YDBS"/>
    <property type="match status" value="1"/>
</dbReference>
<feature type="transmembrane region" description="Helical" evidence="1">
    <location>
        <begin position="34"/>
        <end position="56"/>
    </location>
</feature>
<dbReference type="OrthoDB" id="1750577at2"/>
<keyword evidence="4" id="KW-1185">Reference proteome</keyword>
<dbReference type="EMBL" id="BAEQ01000016">
    <property type="protein sequence ID" value="GAC27796.1"/>
    <property type="molecule type" value="Genomic_DNA"/>
</dbReference>
<evidence type="ECO:0000256" key="1">
    <source>
        <dbReference type="SAM" id="Phobius"/>
    </source>
</evidence>
<evidence type="ECO:0000313" key="4">
    <source>
        <dbReference type="Proteomes" id="UP000006251"/>
    </source>
</evidence>
<dbReference type="STRING" id="1121922.GCA_000428905_01442"/>
<keyword evidence="1" id="KW-0812">Transmembrane</keyword>
<organism evidence="3 4">
    <name type="scientific">Brumicola pallidula DSM 14239 = ACAM 615</name>
    <dbReference type="NCBI Taxonomy" id="1121922"/>
    <lineage>
        <taxon>Bacteria</taxon>
        <taxon>Pseudomonadati</taxon>
        <taxon>Pseudomonadota</taxon>
        <taxon>Gammaproteobacteria</taxon>
        <taxon>Alteromonadales</taxon>
        <taxon>Alteromonadaceae</taxon>
        <taxon>Brumicola</taxon>
    </lineage>
</organism>
<dbReference type="PANTHER" id="PTHR34473:SF2">
    <property type="entry name" value="UPF0699 TRANSMEMBRANE PROTEIN YDBT"/>
    <property type="match status" value="1"/>
</dbReference>
<proteinExistence type="predicted"/>
<evidence type="ECO:0000313" key="3">
    <source>
        <dbReference type="EMBL" id="GAC27796.1"/>
    </source>
</evidence>
<sequence>MSIELISNQQVELSGTCKVEDLVLHSLSPKYRSLNIIVSLIVGFVIVVIILLLAIQPLVSMPQKYLDYYYIAVMGITFLTLWSVLYSYFADRKKKYAIREFDVHFQSGLLFFSTVSQPIMRIQHIEIERGPIERSAGLATLQVYSAGGANHAFEIPGLVYEKAIELRQFILNHKDVSQNG</sequence>
<name>K6YV13_9ALTE</name>
<dbReference type="Pfam" id="PF03703">
    <property type="entry name" value="bPH_2"/>
    <property type="match status" value="1"/>
</dbReference>
<dbReference type="AlphaFoldDB" id="K6YV13"/>
<gene>
    <name evidence="3" type="ORF">GPAL_0916</name>
</gene>
<comment type="caution">
    <text evidence="3">The sequence shown here is derived from an EMBL/GenBank/DDBJ whole genome shotgun (WGS) entry which is preliminary data.</text>
</comment>
<protein>
    <recommendedName>
        <fullName evidence="2">YdbS-like PH domain-containing protein</fullName>
    </recommendedName>
</protein>
<keyword evidence="1" id="KW-0472">Membrane</keyword>
<reference evidence="4" key="1">
    <citation type="journal article" date="2014" name="Environ. Microbiol.">
        <title>Comparative genomics of the marine bacterial genus Glaciecola reveals the high degree of genomic diversity and genomic characteristic for cold adaptation.</title>
        <authorList>
            <person name="Qin Q.L."/>
            <person name="Xie B.B."/>
            <person name="Yu Y."/>
            <person name="Shu Y.L."/>
            <person name="Rong J.C."/>
            <person name="Zhang Y.J."/>
            <person name="Zhao D.L."/>
            <person name="Chen X.L."/>
            <person name="Zhang X.Y."/>
            <person name="Chen B."/>
            <person name="Zhou B.C."/>
            <person name="Zhang Y.Z."/>
        </authorList>
    </citation>
    <scope>NUCLEOTIDE SEQUENCE [LARGE SCALE GENOMIC DNA]</scope>
    <source>
        <strain evidence="4">ACAM 615</strain>
    </source>
</reference>